<dbReference type="RefSeq" id="WP_388634481.1">
    <property type="nucleotide sequence ID" value="NZ_JBIAUT010000021.1"/>
</dbReference>
<protein>
    <submittedName>
        <fullName evidence="1">Uncharacterized protein</fullName>
    </submittedName>
</protein>
<keyword evidence="2" id="KW-1185">Reference proteome</keyword>
<accession>A0ABW6UAL9</accession>
<dbReference type="EMBL" id="JBIAUT010000021">
    <property type="protein sequence ID" value="MFF4221182.1"/>
    <property type="molecule type" value="Genomic_DNA"/>
</dbReference>
<proteinExistence type="predicted"/>
<comment type="caution">
    <text evidence="1">The sequence shown here is derived from an EMBL/GenBank/DDBJ whole genome shotgun (WGS) entry which is preliminary data.</text>
</comment>
<name>A0ABW6UAL9_9ACTN</name>
<gene>
    <name evidence="1" type="ORF">ACFYZM_33645</name>
</gene>
<evidence type="ECO:0000313" key="2">
    <source>
        <dbReference type="Proteomes" id="UP001602123"/>
    </source>
</evidence>
<sequence length="42" mass="4628">MSSFMMITTVDTTLLLKGERDDCCRSACDELFAAWRAVGIGL</sequence>
<evidence type="ECO:0000313" key="1">
    <source>
        <dbReference type="EMBL" id="MFF4221182.1"/>
    </source>
</evidence>
<reference evidence="1 2" key="1">
    <citation type="submission" date="2024-10" db="EMBL/GenBank/DDBJ databases">
        <title>The Natural Products Discovery Center: Release of the First 8490 Sequenced Strains for Exploring Actinobacteria Biosynthetic Diversity.</title>
        <authorList>
            <person name="Kalkreuter E."/>
            <person name="Kautsar S.A."/>
            <person name="Yang D."/>
            <person name="Bader C.D."/>
            <person name="Teijaro C.N."/>
            <person name="Fluegel L."/>
            <person name="Davis C.M."/>
            <person name="Simpson J.R."/>
            <person name="Lauterbach L."/>
            <person name="Steele A.D."/>
            <person name="Gui C."/>
            <person name="Meng S."/>
            <person name="Li G."/>
            <person name="Viehrig K."/>
            <person name="Ye F."/>
            <person name="Su P."/>
            <person name="Kiefer A.F."/>
            <person name="Nichols A."/>
            <person name="Cepeda A.J."/>
            <person name="Yan W."/>
            <person name="Fan B."/>
            <person name="Jiang Y."/>
            <person name="Adhikari A."/>
            <person name="Zheng C.-J."/>
            <person name="Schuster L."/>
            <person name="Cowan T.M."/>
            <person name="Smanski M.J."/>
            <person name="Chevrette M.G."/>
            <person name="De Carvalho L.P.S."/>
            <person name="Shen B."/>
        </authorList>
    </citation>
    <scope>NUCLEOTIDE SEQUENCE [LARGE SCALE GENOMIC DNA]</scope>
    <source>
        <strain evidence="1 2">NPDC001650</strain>
    </source>
</reference>
<organism evidence="1 2">
    <name type="scientific">Streptomyces nondiastaticus</name>
    <dbReference type="NCBI Taxonomy" id="3154512"/>
    <lineage>
        <taxon>Bacteria</taxon>
        <taxon>Bacillati</taxon>
        <taxon>Actinomycetota</taxon>
        <taxon>Actinomycetes</taxon>
        <taxon>Kitasatosporales</taxon>
        <taxon>Streptomycetaceae</taxon>
        <taxon>Streptomyces</taxon>
    </lineage>
</organism>
<dbReference type="Proteomes" id="UP001602123">
    <property type="component" value="Unassembled WGS sequence"/>
</dbReference>